<name>A0ABQ6NCV3_9STRA</name>
<comment type="caution">
    <text evidence="2">The sequence shown here is derived from an EMBL/GenBank/DDBJ whole genome shotgun (WGS) entry which is preliminary data.</text>
</comment>
<sequence>MFLVFSLLLALPAFGFPPSSFYSVSSTPPDLPYLELLALGASNPEPSNNALWRVTEEYRAEKGSAYIYQTAFPSMSGSAISVNPSPSHLLLKGPTQSHPALSNYKIHCLIHSSIPSAKNLDYPRWHQRAGANHQLFRLFEDAENLWGGRNSAARIEAASEESYVTDPANPEDWHSFEGTLTILVPIPDGKVFQGFNAMLQGWWAAGDMVVDEAGGSNLVVKARRGAEVAVAGASLTGVPVHVVHRDNGNDYELYVNGRLAVKASLNRDPANAEELASEYGSEQDWEMLNVGNTENKMRWGIYMQHYATLNDGLVMWSGVEIDGDARLAPPVCEWTSPGFALPDPLVNLGPDFGLEFSLTLQSANIGERSNVVWLGEPDDMVFSVWLVGTRIVVEWAGGGSCESAAGSVQIDARVDVALRFSPSAGVQLSLGGELACEKPHPGGSFGSELTHTLYLSAPDEETADACLSSLTWTSPLWGPDPFCCNGIKASSGTVCCAASCGSCGGGGCGDRVGGAEACCSGGVIGGGASCDDGPAPCVLSAEALDGACTSAPTAAPTSAPTETPPPSDPFCCDGIRAGDVAACEGIGRVVSLADECVAA</sequence>
<protein>
    <submittedName>
        <fullName evidence="2">Uncharacterized protein</fullName>
    </submittedName>
</protein>
<evidence type="ECO:0000313" key="3">
    <source>
        <dbReference type="Proteomes" id="UP001165060"/>
    </source>
</evidence>
<accession>A0ABQ6NCV3</accession>
<dbReference type="Proteomes" id="UP001165060">
    <property type="component" value="Unassembled WGS sequence"/>
</dbReference>
<keyword evidence="3" id="KW-1185">Reference proteome</keyword>
<feature type="signal peptide" evidence="1">
    <location>
        <begin position="1"/>
        <end position="15"/>
    </location>
</feature>
<dbReference type="EMBL" id="BRYB01006414">
    <property type="protein sequence ID" value="GMI57021.1"/>
    <property type="molecule type" value="Genomic_DNA"/>
</dbReference>
<evidence type="ECO:0000256" key="1">
    <source>
        <dbReference type="SAM" id="SignalP"/>
    </source>
</evidence>
<keyword evidence="1" id="KW-0732">Signal</keyword>
<evidence type="ECO:0000313" key="2">
    <source>
        <dbReference type="EMBL" id="GMI57021.1"/>
    </source>
</evidence>
<proteinExistence type="predicted"/>
<organism evidence="2 3">
    <name type="scientific">Tetraparma gracilis</name>
    <dbReference type="NCBI Taxonomy" id="2962635"/>
    <lineage>
        <taxon>Eukaryota</taxon>
        <taxon>Sar</taxon>
        <taxon>Stramenopiles</taxon>
        <taxon>Ochrophyta</taxon>
        <taxon>Bolidophyceae</taxon>
        <taxon>Parmales</taxon>
        <taxon>Triparmaceae</taxon>
        <taxon>Tetraparma</taxon>
    </lineage>
</organism>
<reference evidence="2 3" key="1">
    <citation type="journal article" date="2023" name="Commun. Biol.">
        <title>Genome analysis of Parmales, the sister group of diatoms, reveals the evolutionary specialization of diatoms from phago-mixotrophs to photoautotrophs.</title>
        <authorList>
            <person name="Ban H."/>
            <person name="Sato S."/>
            <person name="Yoshikawa S."/>
            <person name="Yamada K."/>
            <person name="Nakamura Y."/>
            <person name="Ichinomiya M."/>
            <person name="Sato N."/>
            <person name="Blanc-Mathieu R."/>
            <person name="Endo H."/>
            <person name="Kuwata A."/>
            <person name="Ogata H."/>
        </authorList>
    </citation>
    <scope>NUCLEOTIDE SEQUENCE [LARGE SCALE GENOMIC DNA]</scope>
</reference>
<gene>
    <name evidence="2" type="ORF">TeGR_g2374</name>
</gene>
<feature type="chain" id="PRO_5047519614" evidence="1">
    <location>
        <begin position="16"/>
        <end position="599"/>
    </location>
</feature>